<accession>G3B7A1</accession>
<evidence type="ECO:0000256" key="1">
    <source>
        <dbReference type="ARBA" id="ARBA00004477"/>
    </source>
</evidence>
<evidence type="ECO:0000256" key="7">
    <source>
        <dbReference type="ARBA" id="ARBA00023136"/>
    </source>
</evidence>
<dbReference type="EMBL" id="GL996527">
    <property type="protein sequence ID" value="EGV61608.1"/>
    <property type="molecule type" value="Genomic_DNA"/>
</dbReference>
<feature type="transmembrane region" description="Helical" evidence="9">
    <location>
        <begin position="70"/>
        <end position="88"/>
    </location>
</feature>
<dbReference type="HOGENOM" id="CLU_131066_0_0_1"/>
<dbReference type="GO" id="GO:0005787">
    <property type="term" value="C:signal peptidase complex"/>
    <property type="evidence" value="ECO:0007669"/>
    <property type="project" value="InterPro"/>
</dbReference>
<dbReference type="GO" id="GO:0006465">
    <property type="term" value="P:signal peptide processing"/>
    <property type="evidence" value="ECO:0007669"/>
    <property type="project" value="InterPro"/>
</dbReference>
<proteinExistence type="inferred from homology"/>
<dbReference type="eggNOG" id="ENOG502S2C7">
    <property type="taxonomic scope" value="Eukaryota"/>
</dbReference>
<evidence type="ECO:0000256" key="5">
    <source>
        <dbReference type="ARBA" id="ARBA00022824"/>
    </source>
</evidence>
<evidence type="ECO:0000256" key="2">
    <source>
        <dbReference type="ARBA" id="ARBA00007324"/>
    </source>
</evidence>
<keyword evidence="6 9" id="KW-1133">Transmembrane helix</keyword>
<evidence type="ECO:0000256" key="4">
    <source>
        <dbReference type="ARBA" id="ARBA00022692"/>
    </source>
</evidence>
<evidence type="ECO:0000256" key="8">
    <source>
        <dbReference type="ARBA" id="ARBA00045608"/>
    </source>
</evidence>
<dbReference type="GO" id="GO:0045047">
    <property type="term" value="P:protein targeting to ER"/>
    <property type="evidence" value="ECO:0007669"/>
    <property type="project" value="TreeGrafter"/>
</dbReference>
<keyword evidence="5" id="KW-0256">Endoplasmic reticulum</keyword>
<evidence type="ECO:0000256" key="9">
    <source>
        <dbReference type="SAM" id="Phobius"/>
    </source>
</evidence>
<dbReference type="PANTHER" id="PTHR13085">
    <property type="entry name" value="MICROSOMAL SIGNAL PEPTIDASE 25 KDA SUBUNIT"/>
    <property type="match status" value="1"/>
</dbReference>
<dbReference type="InterPro" id="IPR009582">
    <property type="entry name" value="Spc2/SPCS2"/>
</dbReference>
<dbReference type="Pfam" id="PF06703">
    <property type="entry name" value="SPC25"/>
    <property type="match status" value="1"/>
</dbReference>
<protein>
    <recommendedName>
        <fullName evidence="3">Signal peptidase complex subunit 2</fullName>
    </recommendedName>
</protein>
<evidence type="ECO:0000313" key="10">
    <source>
        <dbReference type="EMBL" id="EGV61608.1"/>
    </source>
</evidence>
<dbReference type="Proteomes" id="UP000000707">
    <property type="component" value="Unassembled WGS sequence"/>
</dbReference>
<comment type="function">
    <text evidence="8">Component of the signal peptidase complex (SPC) which catalyzes the cleavage of N-terminal signal sequences from nascent proteins as they are translocated into the lumen of the endoplasmic reticulum. Enhances the enzymatic activity of SPC and facilitates the interactions between different components of the translocation site.</text>
</comment>
<comment type="similarity">
    <text evidence="2">Belongs to the SPCS2 family.</text>
</comment>
<dbReference type="GeneID" id="18247703"/>
<comment type="subcellular location">
    <subcellularLocation>
        <location evidence="1">Endoplasmic reticulum membrane</location>
        <topology evidence="1">Multi-pass membrane protein</topology>
    </subcellularLocation>
</comment>
<gene>
    <name evidence="10" type="ORF">CANTEDRAFT_115063</name>
</gene>
<reference evidence="10 11" key="1">
    <citation type="journal article" date="2011" name="Proc. Natl. Acad. Sci. U.S.A.">
        <title>Comparative genomics of xylose-fermenting fungi for enhanced biofuel production.</title>
        <authorList>
            <person name="Wohlbach D.J."/>
            <person name="Kuo A."/>
            <person name="Sato T.K."/>
            <person name="Potts K.M."/>
            <person name="Salamov A.A."/>
            <person name="LaButti K.M."/>
            <person name="Sun H."/>
            <person name="Clum A."/>
            <person name="Pangilinan J.L."/>
            <person name="Lindquist E.A."/>
            <person name="Lucas S."/>
            <person name="Lapidus A."/>
            <person name="Jin M."/>
            <person name="Gunawan C."/>
            <person name="Balan V."/>
            <person name="Dale B.E."/>
            <person name="Jeffries T.W."/>
            <person name="Zinkel R."/>
            <person name="Barry K.W."/>
            <person name="Grigoriev I.V."/>
            <person name="Gasch A.P."/>
        </authorList>
    </citation>
    <scope>NUCLEOTIDE SEQUENCE [LARGE SCALE GENOMIC DNA]</scope>
    <source>
        <strain evidence="11">ATCC 10573 / BCRC 21748 / CBS 615 / JCM 9827 / NBRC 10315 / NRRL Y-1498 / VKM Y-70</strain>
    </source>
</reference>
<dbReference type="AlphaFoldDB" id="G3B7A1"/>
<keyword evidence="7 9" id="KW-0472">Membrane</keyword>
<evidence type="ECO:0000256" key="6">
    <source>
        <dbReference type="ARBA" id="ARBA00022989"/>
    </source>
</evidence>
<organism evidence="11">
    <name type="scientific">Candida tenuis (strain ATCC 10573 / BCRC 21748 / CBS 615 / JCM 9827 / NBRC 10315 / NRRL Y-1498 / VKM Y-70)</name>
    <name type="common">Yeast</name>
    <name type="synonym">Yamadazyma tenuis</name>
    <dbReference type="NCBI Taxonomy" id="590646"/>
    <lineage>
        <taxon>Eukaryota</taxon>
        <taxon>Fungi</taxon>
        <taxon>Dikarya</taxon>
        <taxon>Ascomycota</taxon>
        <taxon>Saccharomycotina</taxon>
        <taxon>Pichiomycetes</taxon>
        <taxon>Debaryomycetaceae</taxon>
        <taxon>Yamadazyma</taxon>
    </lineage>
</organism>
<dbReference type="KEGG" id="cten:18247703"/>
<dbReference type="STRING" id="590646.G3B7A1"/>
<feature type="transmembrane region" description="Helical" evidence="9">
    <location>
        <begin position="40"/>
        <end position="58"/>
    </location>
</feature>
<keyword evidence="4 9" id="KW-0812">Transmembrane</keyword>
<evidence type="ECO:0000256" key="3">
    <source>
        <dbReference type="ARBA" id="ARBA00017057"/>
    </source>
</evidence>
<evidence type="ECO:0000313" key="11">
    <source>
        <dbReference type="Proteomes" id="UP000000707"/>
    </source>
</evidence>
<dbReference type="PANTHER" id="PTHR13085:SF0">
    <property type="entry name" value="SIGNAL PEPTIDASE COMPLEX SUBUNIT 2"/>
    <property type="match status" value="1"/>
</dbReference>
<dbReference type="OrthoDB" id="302966at2759"/>
<keyword evidence="11" id="KW-1185">Reference proteome</keyword>
<name>G3B7A1_CANTC</name>
<sequence length="173" mass="19759">MSTTKPNLYNVAQLRTIVDDNLSDILGGLGYSESFKLTDIKLALGVLTVLLSGGLFLIEKKIPFNESFTLTVLILAVYFAISGVLFFLTNSKRFKNIKYVGFNDNNEQITIVTSSPKYEPVYNIELRFGEERQQSVKTHIEFMKIFDNFSMFQPELLKQLLSKEIEKVGKKRN</sequence>